<feature type="region of interest" description="Disordered" evidence="5">
    <location>
        <begin position="659"/>
        <end position="684"/>
    </location>
</feature>
<organism evidence="7 8">
    <name type="scientific">Exaiptasia diaphana</name>
    <name type="common">Tropical sea anemone</name>
    <name type="synonym">Aiptasia pulchella</name>
    <dbReference type="NCBI Taxonomy" id="2652724"/>
    <lineage>
        <taxon>Eukaryota</taxon>
        <taxon>Metazoa</taxon>
        <taxon>Cnidaria</taxon>
        <taxon>Anthozoa</taxon>
        <taxon>Hexacorallia</taxon>
        <taxon>Actiniaria</taxon>
        <taxon>Aiptasiidae</taxon>
        <taxon>Exaiptasia</taxon>
    </lineage>
</organism>
<dbReference type="InterPro" id="IPR019775">
    <property type="entry name" value="WD40_repeat_CS"/>
</dbReference>
<dbReference type="GO" id="GO:0035591">
    <property type="term" value="F:signaling adaptor activity"/>
    <property type="evidence" value="ECO:0007669"/>
    <property type="project" value="TreeGrafter"/>
</dbReference>
<dbReference type="Pfam" id="PF00400">
    <property type="entry name" value="WD40"/>
    <property type="match status" value="3"/>
</dbReference>
<dbReference type="EnsemblMetazoa" id="XM_028657389.1">
    <property type="protein sequence ID" value="XP_028513190.1"/>
    <property type="gene ID" value="LOC110233360"/>
</dbReference>
<dbReference type="InterPro" id="IPR001680">
    <property type="entry name" value="WD40_rpt"/>
</dbReference>
<dbReference type="PROSITE" id="PS50908">
    <property type="entry name" value="RWD"/>
    <property type="match status" value="1"/>
</dbReference>
<feature type="domain" description="RWD" evidence="6">
    <location>
        <begin position="400"/>
        <end position="501"/>
    </location>
</feature>
<dbReference type="RefSeq" id="XP_028513190.1">
    <property type="nucleotide sequence ID" value="XM_028657389.1"/>
</dbReference>
<dbReference type="SUPFAM" id="SSF50978">
    <property type="entry name" value="WD40 repeat-like"/>
    <property type="match status" value="1"/>
</dbReference>
<dbReference type="SMART" id="SM00591">
    <property type="entry name" value="RWD"/>
    <property type="match status" value="1"/>
</dbReference>
<dbReference type="PRINTS" id="PR00320">
    <property type="entry name" value="GPROTEINBRPT"/>
</dbReference>
<dbReference type="OrthoDB" id="311712at2759"/>
<dbReference type="PANTHER" id="PTHR46170">
    <property type="entry name" value="GATOR COMPLEX PROTEIN WDR59"/>
    <property type="match status" value="1"/>
</dbReference>
<dbReference type="InterPro" id="IPR036322">
    <property type="entry name" value="WD40_repeat_dom_sf"/>
</dbReference>
<dbReference type="InterPro" id="IPR015943">
    <property type="entry name" value="WD40/YVTN_repeat-like_dom_sf"/>
</dbReference>
<dbReference type="InterPro" id="IPR049567">
    <property type="entry name" value="WDR59-like"/>
</dbReference>
<comment type="similarity">
    <text evidence="3">Belongs to the WD repeat WDR59 family.</text>
</comment>
<dbReference type="GeneID" id="110233360"/>
<feature type="repeat" description="WD" evidence="4">
    <location>
        <begin position="180"/>
        <end position="211"/>
    </location>
</feature>
<dbReference type="PROSITE" id="PS50082">
    <property type="entry name" value="WD_REPEATS_2"/>
    <property type="match status" value="3"/>
</dbReference>
<evidence type="ECO:0000256" key="1">
    <source>
        <dbReference type="ARBA" id="ARBA00022574"/>
    </source>
</evidence>
<dbReference type="InterPro" id="IPR020472">
    <property type="entry name" value="WD40_PAC1"/>
</dbReference>
<dbReference type="Gene3D" id="3.10.110.10">
    <property type="entry name" value="Ubiquitin Conjugating Enzyme"/>
    <property type="match status" value="1"/>
</dbReference>
<dbReference type="PROSITE" id="PS50294">
    <property type="entry name" value="WD_REPEATS_REGION"/>
    <property type="match status" value="1"/>
</dbReference>
<evidence type="ECO:0000313" key="8">
    <source>
        <dbReference type="Proteomes" id="UP000887567"/>
    </source>
</evidence>
<dbReference type="AlphaFoldDB" id="A0A913YCZ2"/>
<dbReference type="InterPro" id="IPR006575">
    <property type="entry name" value="RWD_dom"/>
</dbReference>
<feature type="compositionally biased region" description="Basic residues" evidence="5">
    <location>
        <begin position="671"/>
        <end position="680"/>
    </location>
</feature>
<reference evidence="7" key="1">
    <citation type="submission" date="2022-11" db="UniProtKB">
        <authorList>
            <consortium name="EnsemblMetazoa"/>
        </authorList>
    </citation>
    <scope>IDENTIFICATION</scope>
</reference>
<dbReference type="SMART" id="SM00320">
    <property type="entry name" value="WD40"/>
    <property type="match status" value="4"/>
</dbReference>
<dbReference type="GO" id="GO:0034198">
    <property type="term" value="P:cellular response to amino acid starvation"/>
    <property type="evidence" value="ECO:0007669"/>
    <property type="project" value="TreeGrafter"/>
</dbReference>
<keyword evidence="8" id="KW-1185">Reference proteome</keyword>
<keyword evidence="1 4" id="KW-0853">WD repeat</keyword>
<dbReference type="KEGG" id="epa:110233360"/>
<dbReference type="PANTHER" id="PTHR46170:SF1">
    <property type="entry name" value="GATOR COMPLEX PROTEIN WDR59"/>
    <property type="match status" value="1"/>
</dbReference>
<dbReference type="GO" id="GO:1904263">
    <property type="term" value="P:positive regulation of TORC1 signaling"/>
    <property type="evidence" value="ECO:0007669"/>
    <property type="project" value="TreeGrafter"/>
</dbReference>
<evidence type="ECO:0000256" key="2">
    <source>
        <dbReference type="ARBA" id="ARBA00022737"/>
    </source>
</evidence>
<dbReference type="PROSITE" id="PS00678">
    <property type="entry name" value="WD_REPEATS_1"/>
    <property type="match status" value="3"/>
</dbReference>
<evidence type="ECO:0000259" key="6">
    <source>
        <dbReference type="PROSITE" id="PS50908"/>
    </source>
</evidence>
<dbReference type="InterPro" id="IPR016135">
    <property type="entry name" value="UBQ-conjugating_enzyme/RWD"/>
</dbReference>
<accession>A0A913YCZ2</accession>
<dbReference type="GO" id="GO:0035859">
    <property type="term" value="C:Seh1-associated complex"/>
    <property type="evidence" value="ECO:0007669"/>
    <property type="project" value="TreeGrafter"/>
</dbReference>
<feature type="compositionally biased region" description="Low complexity" evidence="5">
    <location>
        <begin position="659"/>
        <end position="670"/>
    </location>
</feature>
<protein>
    <recommendedName>
        <fullName evidence="6">RWD domain-containing protein</fullName>
    </recommendedName>
</protein>
<evidence type="ECO:0000256" key="4">
    <source>
        <dbReference type="PROSITE-ProRule" id="PRU00221"/>
    </source>
</evidence>
<sequence length="802" mass="90742">MLRAPQEAHNKNPKEEVVSGHLHKTKITKMAAFKDSFFPHTDWPATVFSVDCTGSHAVLGARKGLAFINLENPSVIAKKVTRNSKWECGTTEWNPHISHKHTLVSVSNQKAEIWRWRDGSGTQQQILRAHTRAISDVNWSWYDPQLLSTCSVDQFVYIWDLRDGKKPATSLQTVVGASQVKWNREDRHVLATSHDGDIRVWDLRKGNAPVVYITAHLSKVHGIDWSYNSSMALATCSNDSTVKLWNTQNPQQPEAKLNASYPVWRARYTPFGHGLVTVVVPQLRRGEHSLCLWNTANMTSTVPPPVHTFDGHTDVVLDFHWRSQSVDGEDQFQLISWSKDNCLRMWSLEPRIISACSENPQSDHTEMSSSVEVLSTGSPSYGSFEIMSEKRSSIPQTIQQEFALINVNIPNVTVEQMDASQRCCTVSVTSGPHVTLSIHFPAMYPNNAIPSFEFTPDTALSLSTKTKLIKTLRETAQSHVKLNQTCLEPCLRQLVSHVEGLTLLRLEMIFPENNSICRGIVRTSIQDFAFKFKGSSIDIYFSRFLLLYIVFHFIPLKLLLPKSFRSKEPWMIYSQHGFHSEISSHSEDCLVFDPDKIHDSSSSLSTFLARYEKEGWTPPAPKLKKTAWTWTSDEEKESNRLALSIPDIGYITKSKTCCSSSETESEQQVPRPRRVRKRKTNKEVEKKEEKLLMVSVGCMTDKIKSPLHNIEKRNEIDVNKASDRKRANSHVNKASSSLRSLKKGSFKERLSFDLANISFKEKKKEKKLDESGITGTKAVKYGLVAMGVGLGGYLIYKACTRN</sequence>
<proteinExistence type="inferred from homology"/>
<dbReference type="Proteomes" id="UP000887567">
    <property type="component" value="Unplaced"/>
</dbReference>
<evidence type="ECO:0000313" key="7">
    <source>
        <dbReference type="EnsemblMetazoa" id="XP_028513190.1"/>
    </source>
</evidence>
<feature type="repeat" description="WD" evidence="4">
    <location>
        <begin position="127"/>
        <end position="169"/>
    </location>
</feature>
<keyword evidence="2" id="KW-0677">Repeat</keyword>
<dbReference type="Gene3D" id="2.130.10.10">
    <property type="entry name" value="YVTN repeat-like/Quinoprotein amine dehydrogenase"/>
    <property type="match status" value="2"/>
</dbReference>
<evidence type="ECO:0000256" key="3">
    <source>
        <dbReference type="ARBA" id="ARBA00038452"/>
    </source>
</evidence>
<evidence type="ECO:0000256" key="5">
    <source>
        <dbReference type="SAM" id="MobiDB-lite"/>
    </source>
</evidence>
<dbReference type="Pfam" id="PF05773">
    <property type="entry name" value="RWD"/>
    <property type="match status" value="1"/>
</dbReference>
<name>A0A913YCZ2_EXADI</name>
<dbReference type="GO" id="GO:0005774">
    <property type="term" value="C:vacuolar membrane"/>
    <property type="evidence" value="ECO:0007669"/>
    <property type="project" value="TreeGrafter"/>
</dbReference>
<feature type="repeat" description="WD" evidence="4">
    <location>
        <begin position="213"/>
        <end position="255"/>
    </location>
</feature>